<dbReference type="HAMAP" id="MF_02223">
    <property type="entry name" value="Pantoate_kinase"/>
    <property type="match status" value="1"/>
</dbReference>
<name>A0A7J3VUL7_CALS0</name>
<dbReference type="GO" id="GO:0005524">
    <property type="term" value="F:ATP binding"/>
    <property type="evidence" value="ECO:0007669"/>
    <property type="project" value="UniProtKB-KW"/>
</dbReference>
<keyword evidence="1" id="KW-0173">Coenzyme A biosynthesis</keyword>
<gene>
    <name evidence="3" type="ORF">ENM31_05085</name>
</gene>
<comment type="similarity">
    <text evidence="1">Belongs to the GHMP kinase family. PoK subfamily.</text>
</comment>
<sequence length="309" mass="33265">MRAARIKTPTPLSSIFSPKVLEGGRPRTDPDRLGARGGGFSFFPGVDTEVEVVEDGEGVVVEVNGAAASFPPAERAVELARRAYGLSGRVFVRHKIHVPIATGFGTSAASALSVILALSHLAGRPSTLREAVKLTHRVELECKTGLNSEAGFGRTGLVLVLREGGPDYSLTDEIPLPARSKLVAVVAGQMPTPDTITSTERLVRLEEVGDMFIDKIVQNPTPDNFLTQSRAFAERAGLASQDVREVFKAMEKLPTIGFAQNMVGRAVHALVYEEDVEKVVSELSKQFKQYRLIVGEVGSTITLNTLKDS</sequence>
<reference evidence="3" key="1">
    <citation type="journal article" date="2020" name="mSystems">
        <title>Genome- and Community-Level Interaction Insights into Carbon Utilization and Element Cycling Functions of Hydrothermarchaeota in Hydrothermal Sediment.</title>
        <authorList>
            <person name="Zhou Z."/>
            <person name="Liu Y."/>
            <person name="Xu W."/>
            <person name="Pan J."/>
            <person name="Luo Z.H."/>
            <person name="Li M."/>
        </authorList>
    </citation>
    <scope>NUCLEOTIDE SEQUENCE [LARGE SCALE GENOMIC DNA]</scope>
    <source>
        <strain evidence="3">SpSt-1074</strain>
    </source>
</reference>
<comment type="pathway">
    <text evidence="1">Cofactor biosynthesis; coenzyme A biosynthesis.</text>
</comment>
<dbReference type="GO" id="GO:0016301">
    <property type="term" value="F:kinase activity"/>
    <property type="evidence" value="ECO:0007669"/>
    <property type="project" value="UniProtKB-UniRule"/>
</dbReference>
<protein>
    <recommendedName>
        <fullName evidence="1">Pantoate kinase</fullName>
        <shortName evidence="1">PoK</shortName>
        <ecNumber evidence="1">2.7.1.169</ecNumber>
    </recommendedName>
</protein>
<dbReference type="InterPro" id="IPR012043">
    <property type="entry name" value="PoK"/>
</dbReference>
<feature type="domain" description="GHMP kinase N-terminal" evidence="2">
    <location>
        <begin position="74"/>
        <end position="147"/>
    </location>
</feature>
<comment type="caution">
    <text evidence="3">The sequence shown here is derived from an EMBL/GenBank/DDBJ whole genome shotgun (WGS) entry which is preliminary data.</text>
</comment>
<comment type="function">
    <text evidence="1">Phosphorylates (R)-pantoate to form (R)-4-phosphopantoate in the CoA biosynthesis pathway.</text>
</comment>
<comment type="catalytic activity">
    <reaction evidence="1">
        <text>(R)-pantoate + ATP = (R)-4-phosphopantoate + ADP + H(+)</text>
        <dbReference type="Rhea" id="RHEA:28246"/>
        <dbReference type="ChEBI" id="CHEBI:15378"/>
        <dbReference type="ChEBI" id="CHEBI:15980"/>
        <dbReference type="ChEBI" id="CHEBI:30616"/>
        <dbReference type="ChEBI" id="CHEBI:61294"/>
        <dbReference type="ChEBI" id="CHEBI:456216"/>
        <dbReference type="EC" id="2.7.1.169"/>
    </reaction>
</comment>
<dbReference type="SUPFAM" id="SSF54211">
    <property type="entry name" value="Ribosomal protein S5 domain 2-like"/>
    <property type="match status" value="1"/>
</dbReference>
<dbReference type="InterPro" id="IPR020568">
    <property type="entry name" value="Ribosomal_Su5_D2-typ_SF"/>
</dbReference>
<dbReference type="InterPro" id="IPR006204">
    <property type="entry name" value="GHMP_kinase_N_dom"/>
</dbReference>
<dbReference type="PANTHER" id="PTHR42282">
    <property type="entry name" value="PANTOATE KINASE-RELATED"/>
    <property type="match status" value="1"/>
</dbReference>
<accession>A0A7J3VUL7</accession>
<dbReference type="UniPathway" id="UPA00241"/>
<dbReference type="Gene3D" id="3.30.230.10">
    <property type="match status" value="1"/>
</dbReference>
<proteinExistence type="inferred from homology"/>
<evidence type="ECO:0000259" key="2">
    <source>
        <dbReference type="Pfam" id="PF00288"/>
    </source>
</evidence>
<organism evidence="3">
    <name type="scientific">Caldiarchaeum subterraneum</name>
    <dbReference type="NCBI Taxonomy" id="311458"/>
    <lineage>
        <taxon>Archaea</taxon>
        <taxon>Nitrososphaerota</taxon>
        <taxon>Candidatus Caldarchaeales</taxon>
        <taxon>Candidatus Caldarchaeaceae</taxon>
        <taxon>Candidatus Caldarchaeum</taxon>
    </lineage>
</organism>
<dbReference type="PANTHER" id="PTHR42282:SF1">
    <property type="entry name" value="PANTOATE KINASE"/>
    <property type="match status" value="1"/>
</dbReference>
<evidence type="ECO:0000313" key="3">
    <source>
        <dbReference type="EMBL" id="HHM44650.1"/>
    </source>
</evidence>
<keyword evidence="1" id="KW-0547">Nucleotide-binding</keyword>
<dbReference type="Pfam" id="PF00288">
    <property type="entry name" value="GHMP_kinases_N"/>
    <property type="match status" value="1"/>
</dbReference>
<evidence type="ECO:0000256" key="1">
    <source>
        <dbReference type="HAMAP-Rule" id="MF_02223"/>
    </source>
</evidence>
<dbReference type="EMBL" id="DRXH01000176">
    <property type="protein sequence ID" value="HHM44650.1"/>
    <property type="molecule type" value="Genomic_DNA"/>
</dbReference>
<keyword evidence="1" id="KW-0418">Kinase</keyword>
<dbReference type="GO" id="GO:0015937">
    <property type="term" value="P:coenzyme A biosynthetic process"/>
    <property type="evidence" value="ECO:0007669"/>
    <property type="project" value="UniProtKB-UniRule"/>
</dbReference>
<dbReference type="InterPro" id="IPR014721">
    <property type="entry name" value="Ribsml_uS5_D2-typ_fold_subgr"/>
</dbReference>
<dbReference type="EC" id="2.7.1.169" evidence="1"/>
<keyword evidence="1" id="KW-0067">ATP-binding</keyword>
<dbReference type="AlphaFoldDB" id="A0A7J3VUL7"/>
<keyword evidence="1" id="KW-0808">Transferase</keyword>